<dbReference type="PANTHER" id="PTHR35525:SF3">
    <property type="entry name" value="BLL6575 PROTEIN"/>
    <property type="match status" value="1"/>
</dbReference>
<dbReference type="InterPro" id="IPR021005">
    <property type="entry name" value="Znf_CGNR"/>
</dbReference>
<dbReference type="Gene3D" id="1.10.3300.10">
    <property type="entry name" value="Jann2411-like domain"/>
    <property type="match status" value="1"/>
</dbReference>
<protein>
    <recommendedName>
        <fullName evidence="1">Zinc finger CGNR domain-containing protein</fullName>
    </recommendedName>
</protein>
<feature type="domain" description="Zinc finger CGNR" evidence="1">
    <location>
        <begin position="152"/>
        <end position="194"/>
    </location>
</feature>
<dbReference type="SUPFAM" id="SSF160904">
    <property type="entry name" value="Jann2411-like"/>
    <property type="match status" value="1"/>
</dbReference>
<dbReference type="Pfam" id="PF11706">
    <property type="entry name" value="zf-CGNR"/>
    <property type="match status" value="1"/>
</dbReference>
<dbReference type="Pfam" id="PF07336">
    <property type="entry name" value="ABATE"/>
    <property type="match status" value="1"/>
</dbReference>
<accession>A0A6J4S941</accession>
<evidence type="ECO:0000313" key="2">
    <source>
        <dbReference type="EMBL" id="CAA9488435.1"/>
    </source>
</evidence>
<dbReference type="InterPro" id="IPR023286">
    <property type="entry name" value="ABATE_dom_sf"/>
</dbReference>
<dbReference type="InterPro" id="IPR010852">
    <property type="entry name" value="ABATE"/>
</dbReference>
<name>A0A6J4S941_9ACTN</name>
<evidence type="ECO:0000259" key="1">
    <source>
        <dbReference type="Pfam" id="PF11706"/>
    </source>
</evidence>
<proteinExistence type="predicted"/>
<dbReference type="AlphaFoldDB" id="A0A6J4S941"/>
<dbReference type="PANTHER" id="PTHR35525">
    <property type="entry name" value="BLL6575 PROTEIN"/>
    <property type="match status" value="1"/>
</dbReference>
<reference evidence="2" key="1">
    <citation type="submission" date="2020-02" db="EMBL/GenBank/DDBJ databases">
        <authorList>
            <person name="Meier V. D."/>
        </authorList>
    </citation>
    <scope>NUCLEOTIDE SEQUENCE</scope>
    <source>
        <strain evidence="2">AVDCRST_MAG05</strain>
    </source>
</reference>
<organism evidence="2">
    <name type="scientific">uncultured Rubrobacteraceae bacterium</name>
    <dbReference type="NCBI Taxonomy" id="349277"/>
    <lineage>
        <taxon>Bacteria</taxon>
        <taxon>Bacillati</taxon>
        <taxon>Actinomycetota</taxon>
        <taxon>Rubrobacteria</taxon>
        <taxon>Rubrobacterales</taxon>
        <taxon>Rubrobacteraceae</taxon>
        <taxon>environmental samples</taxon>
    </lineage>
</organism>
<dbReference type="EMBL" id="CADCVM010000189">
    <property type="protein sequence ID" value="CAA9488435.1"/>
    <property type="molecule type" value="Genomic_DNA"/>
</dbReference>
<sequence length="200" mass="21174">MGGEPNNTFFRSEPGGREAAPGPLALVQAFVNTVATEGDLHWEAFADADSMRSWLVRRELLAAGDPVWEADVVRARETREALRALLAANNGCEVDAGAVGVLNRAAERARLGVRFGDDGGAALRAKAGGVDGAIGAVLAAAHAGMGEGTWGRLKACANGGCAWAFYDRSRNRSSRWCSMAVCGNRTKTRAYRRRAGAREP</sequence>
<gene>
    <name evidence="2" type="ORF">AVDCRST_MAG05-1733</name>
</gene>